<dbReference type="Pfam" id="PF13538">
    <property type="entry name" value="UvrD_C_2"/>
    <property type="match status" value="1"/>
</dbReference>
<evidence type="ECO:0000313" key="4">
    <source>
        <dbReference type="Proteomes" id="UP000264883"/>
    </source>
</evidence>
<gene>
    <name evidence="3" type="ORF">BEN51_07700</name>
</gene>
<dbReference type="Gene3D" id="2.30.30.940">
    <property type="match status" value="1"/>
</dbReference>
<dbReference type="CDD" id="cd17933">
    <property type="entry name" value="DEXSc_RecD-like"/>
    <property type="match status" value="1"/>
</dbReference>
<evidence type="ECO:0000259" key="2">
    <source>
        <dbReference type="SMART" id="SM00382"/>
    </source>
</evidence>
<dbReference type="PANTHER" id="PTHR43788">
    <property type="entry name" value="DNA2/NAM7 HELICASE FAMILY MEMBER"/>
    <property type="match status" value="1"/>
</dbReference>
<proteinExistence type="predicted"/>
<sequence length="1236" mass="141260">MKLGKKIIKHISIRVPWHDNGWSGTVCLNPSHNDSCLRLRRIAEQREDELEEEVAGKSIEFLEQNKWPCCIAERGTFMAPFEFERFVSHPYKDSSPETHGHFAPTLLKYPAYSAAAVPFGWMMKENYKYLKEELGLKVDISKEPELPFKTIWYQSKYNQREIMNYFFSEIEVGESLCIFYAKQVPFVEDSKRVIIGIGKVKGMLPAKEYDYTEARDTKAMLWETMIKHSIRPDFKEGFIMPYAELIEYSKENPTFDINEVVAFAPDERREEFSYATEHVTHDAAINALLSCASALTKIKDYISGPWDRGLNWINEQLSEVWQMRGAYPGLGAALNAFGIELGMFVAKEIMEKIGEEEDPWLYIDKMFMDPKKHLSPQLASRIGKTLQETWSVLSEERKSLLKLLSRFELTSLQAQLLYVQEEREQKLIKGTDSELLANPYLIYESTRNCIEKVSLSTIDMGVFPIESIQKKFPLQEPSAVDTGTDKRRVRALTINLLETAALEGHTLQPKGLIIQKIRNLSIEPACQINSDIMQVVENYFEGAIELVEMADGSRAYQLKRLAQMDDIIRREITKRLGGKRISINEDWRAAVDRAFGSLASMPIKERDKEERARVEKTKILEELSQSRFSILIGPAGTGKTTLLSILCSQKDIAAGGVLLLAPTGKARVRVEEVIKELGEKLTGNIDIKACTLAQHLGKSKRFDYRTQQYKLSDRPAEEAPRTVIIDESSMLTEEMLAALIQSLKGVHRLILVGDPSQLPPIGPGRPFVDIVAKLKPSNIETIFPKVAQGYGELTIPRRQTGEDRSDLRMAEWFSGRSMAAAEDDIFEEVLKNNSSSRIQFIKWDTNEQLESLLLETLVKELKLKDKEDIVNFDKSLGAIEANGYTYFNKGTAKTAEKWQILSPVKTMPQGVFQINRLIHETFKRSTVESANYKWRKIPKPMGIEEIVYGDKVINVANHRRDNVWPEEGAQEYLANGEIGVVQGQFKTKNMKGLPWELKIEFSSQIGYHYGFSDKDFGEEREATLELAYALTVHKAQGSQFGIVVLVLPNPCRLLSRELLYTALTRQEERIIVLHQGVISDLKKYASEVYCEAAKRYTNLFEAPSIVEVQNTFLEERLIHRTARGELVRSKSEVIIADHLFEKGIDYSYEKPLIVRGVTRYPDFTIEDDASGETYYWEHCGMMFDTDYRQRWEAKKELYRENGIVPVEEGGNLIITEDTENGGIDSKKIRDIIDRLF</sequence>
<protein>
    <recommendedName>
        <fullName evidence="2">AAA+ ATPase domain-containing protein</fullName>
    </recommendedName>
</protein>
<dbReference type="InterPro" id="IPR027785">
    <property type="entry name" value="UvrD-like_helicase_C"/>
</dbReference>
<dbReference type="InterPro" id="IPR027417">
    <property type="entry name" value="P-loop_NTPase"/>
</dbReference>
<feature type="coiled-coil region" evidence="1">
    <location>
        <begin position="33"/>
        <end position="60"/>
    </location>
</feature>
<keyword evidence="4" id="KW-1185">Reference proteome</keyword>
<dbReference type="InterPro" id="IPR003593">
    <property type="entry name" value="AAA+_ATPase"/>
</dbReference>
<dbReference type="InterPro" id="IPR050534">
    <property type="entry name" value="Coronavir_polyprotein_1ab"/>
</dbReference>
<dbReference type="Gene3D" id="3.40.91.30">
    <property type="match status" value="1"/>
</dbReference>
<dbReference type="Pfam" id="PF13604">
    <property type="entry name" value="AAA_30"/>
    <property type="match status" value="1"/>
</dbReference>
<dbReference type="SUPFAM" id="SSF52540">
    <property type="entry name" value="P-loop containing nucleoside triphosphate hydrolases"/>
    <property type="match status" value="1"/>
</dbReference>
<organism evidence="3 4">
    <name type="scientific">Clostridium isatidis</name>
    <dbReference type="NCBI Taxonomy" id="182773"/>
    <lineage>
        <taxon>Bacteria</taxon>
        <taxon>Bacillati</taxon>
        <taxon>Bacillota</taxon>
        <taxon>Clostridia</taxon>
        <taxon>Eubacteriales</taxon>
        <taxon>Clostridiaceae</taxon>
        <taxon>Clostridium</taxon>
    </lineage>
</organism>
<feature type="domain" description="AAA+ ATPase" evidence="2">
    <location>
        <begin position="625"/>
        <end position="787"/>
    </location>
</feature>
<dbReference type="CDD" id="cd18809">
    <property type="entry name" value="SF1_C_RecD"/>
    <property type="match status" value="1"/>
</dbReference>
<evidence type="ECO:0000313" key="3">
    <source>
        <dbReference type="EMBL" id="ASW43367.1"/>
    </source>
</evidence>
<accession>A0A343JCV9</accession>
<name>A0A343JCV9_9CLOT</name>
<dbReference type="Proteomes" id="UP000264883">
    <property type="component" value="Chromosome"/>
</dbReference>
<dbReference type="AlphaFoldDB" id="A0A343JCV9"/>
<evidence type="ECO:0000256" key="1">
    <source>
        <dbReference type="SAM" id="Coils"/>
    </source>
</evidence>
<reference evidence="3 4" key="1">
    <citation type="submission" date="2016-08" db="EMBL/GenBank/DDBJ databases">
        <title>Complete Genome Sequence Of The Indigo Reducing Clostridium isatidis DSM15098.</title>
        <authorList>
            <person name="Little G.T."/>
            <person name="Minton N.P."/>
        </authorList>
    </citation>
    <scope>NUCLEOTIDE SEQUENCE [LARGE SCALE GENOMIC DNA]</scope>
    <source>
        <strain evidence="3 4">DSM 15098</strain>
    </source>
</reference>
<keyword evidence="1" id="KW-0175">Coiled coil</keyword>
<dbReference type="KEGG" id="cia:BEN51_07700"/>
<dbReference type="Gene3D" id="3.40.50.300">
    <property type="entry name" value="P-loop containing nucleotide triphosphate hydrolases"/>
    <property type="match status" value="2"/>
</dbReference>
<dbReference type="EMBL" id="CP016786">
    <property type="protein sequence ID" value="ASW43367.1"/>
    <property type="molecule type" value="Genomic_DNA"/>
</dbReference>
<dbReference type="SMART" id="SM00382">
    <property type="entry name" value="AAA"/>
    <property type="match status" value="1"/>
</dbReference>